<sequence>MYEIQRDGIPYTSRPTSNRLIQNLRGVSTSPRGLAAASTRSSRVLVLNRTV</sequence>
<proteinExistence type="predicted"/>
<evidence type="ECO:0000313" key="2">
    <source>
        <dbReference type="Proteomes" id="UP000054018"/>
    </source>
</evidence>
<name>A0A0C9Z3A6_9AGAM</name>
<reference evidence="1 2" key="1">
    <citation type="submission" date="2014-04" db="EMBL/GenBank/DDBJ databases">
        <authorList>
            <consortium name="DOE Joint Genome Institute"/>
            <person name="Kuo A."/>
            <person name="Kohler A."/>
            <person name="Costa M.D."/>
            <person name="Nagy L.G."/>
            <person name="Floudas D."/>
            <person name="Copeland A."/>
            <person name="Barry K.W."/>
            <person name="Cichocki N."/>
            <person name="Veneault-Fourrey C."/>
            <person name="LaButti K."/>
            <person name="Lindquist E.A."/>
            <person name="Lipzen A."/>
            <person name="Lundell T."/>
            <person name="Morin E."/>
            <person name="Murat C."/>
            <person name="Sun H."/>
            <person name="Tunlid A."/>
            <person name="Henrissat B."/>
            <person name="Grigoriev I.V."/>
            <person name="Hibbett D.S."/>
            <person name="Martin F."/>
            <person name="Nordberg H.P."/>
            <person name="Cantor M.N."/>
            <person name="Hua S.X."/>
        </authorList>
    </citation>
    <scope>NUCLEOTIDE SEQUENCE [LARGE SCALE GENOMIC DNA]</scope>
    <source>
        <strain evidence="1 2">441</strain>
    </source>
</reference>
<keyword evidence="2" id="KW-1185">Reference proteome</keyword>
<dbReference type="HOGENOM" id="CLU_3107298_0_0_1"/>
<evidence type="ECO:0000313" key="1">
    <source>
        <dbReference type="EMBL" id="KIK23511.1"/>
    </source>
</evidence>
<reference evidence="2" key="2">
    <citation type="submission" date="2015-01" db="EMBL/GenBank/DDBJ databases">
        <title>Evolutionary Origins and Diversification of the Mycorrhizal Mutualists.</title>
        <authorList>
            <consortium name="DOE Joint Genome Institute"/>
            <consortium name="Mycorrhizal Genomics Consortium"/>
            <person name="Kohler A."/>
            <person name="Kuo A."/>
            <person name="Nagy L.G."/>
            <person name="Floudas D."/>
            <person name="Copeland A."/>
            <person name="Barry K.W."/>
            <person name="Cichocki N."/>
            <person name="Veneault-Fourrey C."/>
            <person name="LaButti K."/>
            <person name="Lindquist E.A."/>
            <person name="Lipzen A."/>
            <person name="Lundell T."/>
            <person name="Morin E."/>
            <person name="Murat C."/>
            <person name="Riley R."/>
            <person name="Ohm R."/>
            <person name="Sun H."/>
            <person name="Tunlid A."/>
            <person name="Henrissat B."/>
            <person name="Grigoriev I.V."/>
            <person name="Hibbett D.S."/>
            <person name="Martin F."/>
        </authorList>
    </citation>
    <scope>NUCLEOTIDE SEQUENCE [LARGE SCALE GENOMIC DNA]</scope>
    <source>
        <strain evidence="2">441</strain>
    </source>
</reference>
<organism evidence="1 2">
    <name type="scientific">Pisolithus microcarpus 441</name>
    <dbReference type="NCBI Taxonomy" id="765257"/>
    <lineage>
        <taxon>Eukaryota</taxon>
        <taxon>Fungi</taxon>
        <taxon>Dikarya</taxon>
        <taxon>Basidiomycota</taxon>
        <taxon>Agaricomycotina</taxon>
        <taxon>Agaricomycetes</taxon>
        <taxon>Agaricomycetidae</taxon>
        <taxon>Boletales</taxon>
        <taxon>Sclerodermatineae</taxon>
        <taxon>Pisolithaceae</taxon>
        <taxon>Pisolithus</taxon>
    </lineage>
</organism>
<dbReference type="EMBL" id="KN833725">
    <property type="protein sequence ID" value="KIK23511.1"/>
    <property type="molecule type" value="Genomic_DNA"/>
</dbReference>
<gene>
    <name evidence="1" type="ORF">PISMIDRAFT_679225</name>
</gene>
<dbReference type="AlphaFoldDB" id="A0A0C9Z3A6"/>
<accession>A0A0C9Z3A6</accession>
<protein>
    <submittedName>
        <fullName evidence="1">Uncharacterized protein</fullName>
    </submittedName>
</protein>
<dbReference type="Proteomes" id="UP000054018">
    <property type="component" value="Unassembled WGS sequence"/>
</dbReference>